<evidence type="ECO:0000259" key="1">
    <source>
        <dbReference type="Pfam" id="PF03457"/>
    </source>
</evidence>
<dbReference type="PANTHER" id="PTHR33418:SF1">
    <property type="entry name" value="HELICASE-ASSOCIATED DOMAIN-CONTAINING PROTEIN"/>
    <property type="match status" value="1"/>
</dbReference>
<proteinExistence type="predicted"/>
<dbReference type="InterPro" id="IPR005114">
    <property type="entry name" value="Helicase_assoc"/>
</dbReference>
<name>A0ABD3QQX9_9STRA</name>
<evidence type="ECO:0000313" key="2">
    <source>
        <dbReference type="EMBL" id="KAL3800310.1"/>
    </source>
</evidence>
<dbReference type="Gene3D" id="6.10.140.530">
    <property type="match status" value="4"/>
</dbReference>
<keyword evidence="3" id="KW-1185">Reference proteome</keyword>
<gene>
    <name evidence="2" type="ORF">HJC23_003606</name>
</gene>
<accession>A0ABD3QQX9</accession>
<reference evidence="2 3" key="1">
    <citation type="journal article" date="2020" name="G3 (Bethesda)">
        <title>Improved Reference Genome for Cyclotella cryptica CCMP332, a Model for Cell Wall Morphogenesis, Salinity Adaptation, and Lipid Production in Diatoms (Bacillariophyta).</title>
        <authorList>
            <person name="Roberts W.R."/>
            <person name="Downey K.M."/>
            <person name="Ruck E.C."/>
            <person name="Traller J.C."/>
            <person name="Alverson A.J."/>
        </authorList>
    </citation>
    <scope>NUCLEOTIDE SEQUENCE [LARGE SCALE GENOMIC DNA]</scope>
    <source>
        <strain evidence="2 3">CCMP332</strain>
    </source>
</reference>
<feature type="domain" description="Helicase-associated" evidence="1">
    <location>
        <begin position="255"/>
        <end position="345"/>
    </location>
</feature>
<dbReference type="Proteomes" id="UP001516023">
    <property type="component" value="Unassembled WGS sequence"/>
</dbReference>
<organism evidence="2 3">
    <name type="scientific">Cyclotella cryptica</name>
    <dbReference type="NCBI Taxonomy" id="29204"/>
    <lineage>
        <taxon>Eukaryota</taxon>
        <taxon>Sar</taxon>
        <taxon>Stramenopiles</taxon>
        <taxon>Ochrophyta</taxon>
        <taxon>Bacillariophyta</taxon>
        <taxon>Coscinodiscophyceae</taxon>
        <taxon>Thalassiosirophycidae</taxon>
        <taxon>Stephanodiscales</taxon>
        <taxon>Stephanodiscaceae</taxon>
        <taxon>Cyclotella</taxon>
    </lineage>
</organism>
<feature type="domain" description="Helicase-associated" evidence="1">
    <location>
        <begin position="352"/>
        <end position="419"/>
    </location>
</feature>
<protein>
    <recommendedName>
        <fullName evidence="1">Helicase-associated domain-containing protein</fullName>
    </recommendedName>
</protein>
<dbReference type="PANTHER" id="PTHR33418">
    <property type="entry name" value="HELICASE-ASSOCIATED"/>
    <property type="match status" value="1"/>
</dbReference>
<feature type="domain" description="Helicase-associated" evidence="1">
    <location>
        <begin position="90"/>
        <end position="167"/>
    </location>
</feature>
<dbReference type="EMBL" id="JABMIG020000033">
    <property type="protein sequence ID" value="KAL3800310.1"/>
    <property type="molecule type" value="Genomic_DNA"/>
</dbReference>
<comment type="caution">
    <text evidence="2">The sequence shown here is derived from an EMBL/GenBank/DDBJ whole genome shotgun (WGS) entry which is preliminary data.</text>
</comment>
<feature type="domain" description="Helicase-associated" evidence="1">
    <location>
        <begin position="173"/>
        <end position="250"/>
    </location>
</feature>
<evidence type="ECO:0000313" key="3">
    <source>
        <dbReference type="Proteomes" id="UP001516023"/>
    </source>
</evidence>
<dbReference type="AlphaFoldDB" id="A0ABD3QQX9"/>
<sequence length="445" mass="52471">MRALIRCQPVASRFFTKKLIVDSSRSHENLPIHCRQSRDITFAACSILRTQFAPNLDYHSFLKRNLIVTAEDDDDDDSTDNTKTTTNFTSHWDAMFQCLKDYKAKHGDTLVPATYLENPPLGNWVDNNRQAYRMRLEAEKEDTIAGSKKHIMMMTDEKIEALESIGFVWNVLDHAWNSRYEELCQYIKEHGNSLVPHRYKDNPSLGLWVHKQRRNYKVNIGKCSANPPPNIDNETSLSPERIQKLNEIGFIWDVHEAQWLERFEELRKYRRDHGDTLVPRSYPVYPFLGKWVEKQRSGYKKFMAKRKFEEDGRLDHNLDELEVEKLRKSYTGMSVERIRLLESEDFIWDPLDHAWHLKYEELCEWIAMNGHGAIRRRRKSYDPLEGWAEMQRRNYVKYLNGVKTSLTEDRIEKLNRAGFVFQLENAAPPKKSRRALKKQSVVSKG</sequence>
<dbReference type="Pfam" id="PF03457">
    <property type="entry name" value="HA"/>
    <property type="match status" value="4"/>
</dbReference>